<accession>A0A024V003</accession>
<dbReference type="Pfam" id="PF03981">
    <property type="entry name" value="Ubiq_cyt_C_chap"/>
    <property type="match status" value="1"/>
</dbReference>
<sequence length="313" mass="38130">MYKYLRITNYKHRNFKCVKRFKCIIDNTLMDNKLKWKTTKESYCEYILNEEEEKEIRKNHEYIMSNKNINIDNNLIYECIKKYNQNNVSDYYKKLNSNLNNLYCNNSIIAYYYLNFVNKFMKKIKNISIVNYFTNIINSKYKINIHIFISPIYERINNQVLLSNFHLNKNDVREIMYFLCMHVWIYCVKLNMINNNHLKVLLWEKIWDYYRGLIIKSKIPEFSFNTYLINMQEYSLGFCVGLDDCITKELYAGHISNLLFNHVYNENENYKSSKELSNLTIYCIRMYNFICHLPEDNFVQAKFIWPDLEYGLV</sequence>
<feature type="domain" description="Ubiquinol-cytochrome c chaperone" evidence="1">
    <location>
        <begin position="176"/>
        <end position="305"/>
    </location>
</feature>
<reference evidence="2 3" key="2">
    <citation type="submission" date="2013-02" db="EMBL/GenBank/DDBJ databases">
        <title>The Genome Sequence of Plasmodium falciparum Vietnam Oak-Knoll (FVO).</title>
        <authorList>
            <consortium name="The Broad Institute Genome Sequencing Platform"/>
            <consortium name="The Broad Institute Genome Sequencing Center for Infectious Disease"/>
            <person name="Neafsey D."/>
            <person name="Cheeseman I."/>
            <person name="Volkman S."/>
            <person name="Adams J."/>
            <person name="Walker B."/>
            <person name="Young S.K."/>
            <person name="Zeng Q."/>
            <person name="Gargeya S."/>
            <person name="Fitzgerald M."/>
            <person name="Haas B."/>
            <person name="Abouelleil A."/>
            <person name="Alvarado L."/>
            <person name="Arachchi H.M."/>
            <person name="Berlin A.M."/>
            <person name="Chapman S.B."/>
            <person name="Dewar J."/>
            <person name="Goldberg J."/>
            <person name="Griggs A."/>
            <person name="Gujja S."/>
            <person name="Hansen M."/>
            <person name="Howarth C."/>
            <person name="Imamovic A."/>
            <person name="Larimer J."/>
            <person name="McCowan C."/>
            <person name="Murphy C."/>
            <person name="Neiman D."/>
            <person name="Pearson M."/>
            <person name="Priest M."/>
            <person name="Roberts A."/>
            <person name="Saif S."/>
            <person name="Shea T."/>
            <person name="Sisk P."/>
            <person name="Sykes S."/>
            <person name="Wortman J."/>
            <person name="Nusbaum C."/>
            <person name="Birren B."/>
        </authorList>
    </citation>
    <scope>NUCLEOTIDE SEQUENCE [LARGE SCALE GENOMIC DNA]</scope>
    <source>
        <strain evidence="3">Vietnam Oak-Knoll (FVO)</strain>
    </source>
</reference>
<dbReference type="OrthoDB" id="369458at2759"/>
<evidence type="ECO:0000313" key="3">
    <source>
        <dbReference type="Proteomes" id="UP000030690"/>
    </source>
</evidence>
<evidence type="ECO:0000259" key="1">
    <source>
        <dbReference type="Pfam" id="PF03981"/>
    </source>
</evidence>
<dbReference type="AlphaFoldDB" id="A0A024V003"/>
<proteinExistence type="predicted"/>
<gene>
    <name evidence="2" type="ORF">PFFVO_04982</name>
</gene>
<dbReference type="InterPro" id="IPR021150">
    <property type="entry name" value="Ubiq_cyt_c_chap"/>
</dbReference>
<name>A0A024V003_PLAFA</name>
<reference evidence="2 3" key="1">
    <citation type="submission" date="2013-02" db="EMBL/GenBank/DDBJ databases">
        <title>The Genome Annotation of Plasmodium falciparum Vietnam Oak-Knoll (FVO).</title>
        <authorList>
            <consortium name="The Broad Institute Genome Sequencing Platform"/>
            <consortium name="The Broad Institute Genome Sequencing Center for Infectious Disease"/>
            <person name="Neafsey D."/>
            <person name="Hoffman S."/>
            <person name="Volkman S."/>
            <person name="Rosenthal P."/>
            <person name="Walker B."/>
            <person name="Young S.K."/>
            <person name="Zeng Q."/>
            <person name="Gargeya S."/>
            <person name="Fitzgerald M."/>
            <person name="Haas B."/>
            <person name="Abouelleil A."/>
            <person name="Allen A.W."/>
            <person name="Alvarado L."/>
            <person name="Arachchi H.M."/>
            <person name="Berlin A.M."/>
            <person name="Chapman S.B."/>
            <person name="Gainer-Dewar J."/>
            <person name="Goldberg J."/>
            <person name="Griggs A."/>
            <person name="Gujja S."/>
            <person name="Hansen M."/>
            <person name="Howarth C."/>
            <person name="Imamovic A."/>
            <person name="Ireland A."/>
            <person name="Larimer J."/>
            <person name="McCowan C."/>
            <person name="Murphy C."/>
            <person name="Pearson M."/>
            <person name="Poon T.W."/>
            <person name="Priest M."/>
            <person name="Roberts A."/>
            <person name="Saif S."/>
            <person name="Shea T."/>
            <person name="Sisk P."/>
            <person name="Sykes S."/>
            <person name="Wortman J."/>
            <person name="Nusbaum C."/>
            <person name="Birren B."/>
        </authorList>
    </citation>
    <scope>NUCLEOTIDE SEQUENCE [LARGE SCALE GENOMIC DNA]</scope>
    <source>
        <strain evidence="3">Vietnam Oak-Knoll (FVO)</strain>
    </source>
</reference>
<dbReference type="Proteomes" id="UP000030690">
    <property type="component" value="Unassembled WGS sequence"/>
</dbReference>
<dbReference type="EMBL" id="KI925148">
    <property type="protein sequence ID" value="ETW16151.1"/>
    <property type="molecule type" value="Genomic_DNA"/>
</dbReference>
<organism evidence="2 3">
    <name type="scientific">Plasmodium falciparum Vietnam Oak-Knoll</name>
    <name type="common">FVO</name>
    <dbReference type="NCBI Taxonomy" id="1036723"/>
    <lineage>
        <taxon>Eukaryota</taxon>
        <taxon>Sar</taxon>
        <taxon>Alveolata</taxon>
        <taxon>Apicomplexa</taxon>
        <taxon>Aconoidasida</taxon>
        <taxon>Haemosporida</taxon>
        <taxon>Plasmodiidae</taxon>
        <taxon>Plasmodium</taxon>
        <taxon>Plasmodium (Laverania)</taxon>
    </lineage>
</organism>
<dbReference type="SMR" id="A0A024V003"/>
<evidence type="ECO:0000313" key="2">
    <source>
        <dbReference type="EMBL" id="ETW16151.1"/>
    </source>
</evidence>
<protein>
    <recommendedName>
        <fullName evidence="1">Ubiquinol-cytochrome c chaperone domain-containing protein</fullName>
    </recommendedName>
</protein>